<feature type="compositionally biased region" description="Polar residues" evidence="1">
    <location>
        <begin position="24"/>
        <end position="39"/>
    </location>
</feature>
<protein>
    <recommendedName>
        <fullName evidence="2">Amine oxidase domain-containing protein</fullName>
    </recommendedName>
</protein>
<dbReference type="EMBL" id="JAQQWI010000007">
    <property type="protein sequence ID" value="KAK8027873.1"/>
    <property type="molecule type" value="Genomic_DNA"/>
</dbReference>
<sequence>MGILGDADSGVGLPEERQRPGKSTLPNETQTTTNVAPHSQKQRRGGSGLSGTLAIQRVPMVLWEKKFRVGIIGAGVSGLFTAMTFDYLKENYNLDVDYEILEVNDEDRLGGRLYTYYFEDKTDNEGNEMPKVGPHDYYDVGAMRFPNIGLMNRTFALFEELGMQFNDQDSKENREKNPPNPGQLAPYHFLGKNTSLLYNDVRFVTGGKKVPTAEYFRIPGLPYLVEQSSPSDLFEFPIRYSIELYKVLGPRVFWNVLMKVDRYSVRQYLAQVVNYDYNTIEFLEMMNLATMETVGTTKVSASPSSKPSISMPKPDGGASREVRRRLRPASGTAYGNETRGGAAPALRRRLQLGHFGRHAAGGPPTPQPELGHQAGDPLAGLRRVLQDRRPLQEPLVDSQAWHRRRGSVQDGPAHPLLRLSPSSVGAFAFYGPGQFRNMHPSIVQSSGKHIIIGEAASSHHGWVVGSLESAVRGVYQFLCRHSDASRAAPDAAQAYMNDKIALPFGPLPAECDRPRDVVVPSGIESTTVPSPKGELARHQVMIEVIRLKQGADVVDPSRVSKEDVAPFLMVVDA</sequence>
<reference evidence="3 4" key="1">
    <citation type="submission" date="2023-01" db="EMBL/GenBank/DDBJ databases">
        <title>Analysis of 21 Apiospora genomes using comparative genomics revels a genus with tremendous synthesis potential of carbohydrate active enzymes and secondary metabolites.</title>
        <authorList>
            <person name="Sorensen T."/>
        </authorList>
    </citation>
    <scope>NUCLEOTIDE SEQUENCE [LARGE SCALE GENOMIC DNA]</scope>
    <source>
        <strain evidence="3 4">CBS 20057</strain>
    </source>
</reference>
<feature type="domain" description="Amine oxidase" evidence="2">
    <location>
        <begin position="106"/>
        <end position="172"/>
    </location>
</feature>
<dbReference type="Gene3D" id="3.50.50.60">
    <property type="entry name" value="FAD/NAD(P)-binding domain"/>
    <property type="match status" value="2"/>
</dbReference>
<organism evidence="3 4">
    <name type="scientific">Apiospora marii</name>
    <dbReference type="NCBI Taxonomy" id="335849"/>
    <lineage>
        <taxon>Eukaryota</taxon>
        <taxon>Fungi</taxon>
        <taxon>Dikarya</taxon>
        <taxon>Ascomycota</taxon>
        <taxon>Pezizomycotina</taxon>
        <taxon>Sordariomycetes</taxon>
        <taxon>Xylariomycetidae</taxon>
        <taxon>Amphisphaeriales</taxon>
        <taxon>Apiosporaceae</taxon>
        <taxon>Apiospora</taxon>
    </lineage>
</organism>
<evidence type="ECO:0000313" key="3">
    <source>
        <dbReference type="EMBL" id="KAK8027873.1"/>
    </source>
</evidence>
<evidence type="ECO:0000313" key="4">
    <source>
        <dbReference type="Proteomes" id="UP001396898"/>
    </source>
</evidence>
<proteinExistence type="predicted"/>
<gene>
    <name evidence="3" type="ORF">PG991_004929</name>
</gene>
<dbReference type="InterPro" id="IPR036188">
    <property type="entry name" value="FAD/NAD-bd_sf"/>
</dbReference>
<evidence type="ECO:0000256" key="1">
    <source>
        <dbReference type="SAM" id="MobiDB-lite"/>
    </source>
</evidence>
<comment type="caution">
    <text evidence="3">The sequence shown here is derived from an EMBL/GenBank/DDBJ whole genome shotgun (WGS) entry which is preliminary data.</text>
</comment>
<dbReference type="SUPFAM" id="SSF51905">
    <property type="entry name" value="FAD/NAD(P)-binding domain"/>
    <property type="match status" value="1"/>
</dbReference>
<feature type="region of interest" description="Disordered" evidence="1">
    <location>
        <begin position="1"/>
        <end position="49"/>
    </location>
</feature>
<feature type="region of interest" description="Disordered" evidence="1">
    <location>
        <begin position="298"/>
        <end position="322"/>
    </location>
</feature>
<dbReference type="InterPro" id="IPR002937">
    <property type="entry name" value="Amino_oxidase"/>
</dbReference>
<name>A0ABR1S7W1_9PEZI</name>
<dbReference type="Proteomes" id="UP001396898">
    <property type="component" value="Unassembled WGS sequence"/>
</dbReference>
<evidence type="ECO:0000259" key="2">
    <source>
        <dbReference type="Pfam" id="PF01593"/>
    </source>
</evidence>
<dbReference type="Pfam" id="PF01593">
    <property type="entry name" value="Amino_oxidase"/>
    <property type="match status" value="1"/>
</dbReference>
<keyword evidence="4" id="KW-1185">Reference proteome</keyword>
<accession>A0ABR1S7W1</accession>
<dbReference type="Gene3D" id="3.90.660.10">
    <property type="match status" value="1"/>
</dbReference>
<feature type="compositionally biased region" description="Low complexity" evidence="1">
    <location>
        <begin position="298"/>
        <end position="314"/>
    </location>
</feature>